<reference evidence="8" key="1">
    <citation type="submission" date="2016-10" db="EMBL/GenBank/DDBJ databases">
        <authorList>
            <person name="Varghese N."/>
            <person name="Submissions S."/>
        </authorList>
    </citation>
    <scope>NUCLEOTIDE SEQUENCE [LARGE SCALE GENOMIC DNA]</scope>
    <source>
        <strain evidence="8">DSM 18887</strain>
    </source>
</reference>
<name>A0A1H9IQH7_9GAMM</name>
<organism evidence="7 8">
    <name type="scientific">Amphritea atlantica</name>
    <dbReference type="NCBI Taxonomy" id="355243"/>
    <lineage>
        <taxon>Bacteria</taxon>
        <taxon>Pseudomonadati</taxon>
        <taxon>Pseudomonadota</taxon>
        <taxon>Gammaproteobacteria</taxon>
        <taxon>Oceanospirillales</taxon>
        <taxon>Oceanospirillaceae</taxon>
        <taxon>Amphritea</taxon>
    </lineage>
</organism>
<evidence type="ECO:0000313" key="8">
    <source>
        <dbReference type="Proteomes" id="UP000198749"/>
    </source>
</evidence>
<keyword evidence="2 4" id="KW-0808">Transferase</keyword>
<protein>
    <recommendedName>
        <fullName evidence="4">Aspartate/glutamate leucyltransferase</fullName>
        <ecNumber evidence="4">2.3.2.29</ecNumber>
    </recommendedName>
</protein>
<comment type="catalytic activity">
    <reaction evidence="4">
        <text>N-terminal L-aspartyl-[protein] + L-leucyl-tRNA(Leu) = N-terminal L-leucyl-L-aspartyl-[protein] + tRNA(Leu) + H(+)</text>
        <dbReference type="Rhea" id="RHEA:50420"/>
        <dbReference type="Rhea" id="RHEA-COMP:9613"/>
        <dbReference type="Rhea" id="RHEA-COMP:9622"/>
        <dbReference type="Rhea" id="RHEA-COMP:12669"/>
        <dbReference type="Rhea" id="RHEA-COMP:12674"/>
        <dbReference type="ChEBI" id="CHEBI:15378"/>
        <dbReference type="ChEBI" id="CHEBI:64720"/>
        <dbReference type="ChEBI" id="CHEBI:78442"/>
        <dbReference type="ChEBI" id="CHEBI:78494"/>
        <dbReference type="ChEBI" id="CHEBI:133042"/>
        <dbReference type="EC" id="2.3.2.29"/>
    </reaction>
</comment>
<evidence type="ECO:0000313" key="7">
    <source>
        <dbReference type="EMBL" id="SEQ76844.1"/>
    </source>
</evidence>
<dbReference type="HAMAP" id="MF_00689">
    <property type="entry name" value="Bpt"/>
    <property type="match status" value="1"/>
</dbReference>
<comment type="catalytic activity">
    <reaction evidence="4">
        <text>N-terminal L-glutamyl-[protein] + L-leucyl-tRNA(Leu) = N-terminal L-leucyl-L-glutamyl-[protein] + tRNA(Leu) + H(+)</text>
        <dbReference type="Rhea" id="RHEA:50412"/>
        <dbReference type="Rhea" id="RHEA-COMP:9613"/>
        <dbReference type="Rhea" id="RHEA-COMP:9622"/>
        <dbReference type="Rhea" id="RHEA-COMP:12664"/>
        <dbReference type="Rhea" id="RHEA-COMP:12668"/>
        <dbReference type="ChEBI" id="CHEBI:15378"/>
        <dbReference type="ChEBI" id="CHEBI:64721"/>
        <dbReference type="ChEBI" id="CHEBI:78442"/>
        <dbReference type="ChEBI" id="CHEBI:78494"/>
        <dbReference type="ChEBI" id="CHEBI:133041"/>
        <dbReference type="EC" id="2.3.2.29"/>
    </reaction>
</comment>
<dbReference type="RefSeq" id="WP_091359134.1">
    <property type="nucleotide sequence ID" value="NZ_AP025284.1"/>
</dbReference>
<keyword evidence="3 4" id="KW-0012">Acyltransferase</keyword>
<dbReference type="NCBIfam" id="NF002346">
    <property type="entry name" value="PRK01305.2-3"/>
    <property type="match status" value="1"/>
</dbReference>
<evidence type="ECO:0000256" key="4">
    <source>
        <dbReference type="HAMAP-Rule" id="MF_00689"/>
    </source>
</evidence>
<dbReference type="InterPro" id="IPR016181">
    <property type="entry name" value="Acyl_CoA_acyltransferase"/>
</dbReference>
<dbReference type="OrthoDB" id="9782022at2"/>
<feature type="domain" description="N-end aminoacyl transferase N-terminal" evidence="5">
    <location>
        <begin position="15"/>
        <end position="85"/>
    </location>
</feature>
<dbReference type="GO" id="GO:0071596">
    <property type="term" value="P:ubiquitin-dependent protein catabolic process via the N-end rule pathway"/>
    <property type="evidence" value="ECO:0007669"/>
    <property type="project" value="InterPro"/>
</dbReference>
<dbReference type="InterPro" id="IPR030700">
    <property type="entry name" value="N-end_Aminoacyl_Trfase"/>
</dbReference>
<dbReference type="STRING" id="355243.SAMN03080615_02705"/>
<evidence type="ECO:0000256" key="2">
    <source>
        <dbReference type="ARBA" id="ARBA00022679"/>
    </source>
</evidence>
<dbReference type="SUPFAM" id="SSF55729">
    <property type="entry name" value="Acyl-CoA N-acyltransferases (Nat)"/>
    <property type="match status" value="1"/>
</dbReference>
<dbReference type="GO" id="GO:0005737">
    <property type="term" value="C:cytoplasm"/>
    <property type="evidence" value="ECO:0007669"/>
    <property type="project" value="UniProtKB-SubCell"/>
</dbReference>
<evidence type="ECO:0000259" key="6">
    <source>
        <dbReference type="Pfam" id="PF04377"/>
    </source>
</evidence>
<dbReference type="Pfam" id="PF04377">
    <property type="entry name" value="ATE_C"/>
    <property type="match status" value="1"/>
</dbReference>
<dbReference type="NCBIfam" id="NF002345">
    <property type="entry name" value="PRK01305.2-2"/>
    <property type="match status" value="1"/>
</dbReference>
<dbReference type="NCBIfam" id="NF002342">
    <property type="entry name" value="PRK01305.1-3"/>
    <property type="match status" value="1"/>
</dbReference>
<evidence type="ECO:0000259" key="5">
    <source>
        <dbReference type="Pfam" id="PF04376"/>
    </source>
</evidence>
<dbReference type="InterPro" id="IPR007471">
    <property type="entry name" value="N-end_Aminoacyl_Trfase_N"/>
</dbReference>
<dbReference type="PIRSF" id="PIRSF037208">
    <property type="entry name" value="ATE_pro_prd"/>
    <property type="match status" value="1"/>
</dbReference>
<keyword evidence="1 4" id="KW-0963">Cytoplasm</keyword>
<dbReference type="NCBIfam" id="NF002341">
    <property type="entry name" value="PRK01305.1-1"/>
    <property type="match status" value="1"/>
</dbReference>
<sequence>MTNLKTLHFYATPEHECSYLEGFEAKTLFVDPQEVISTDAYSQLSDLGFRRSGKHIYRPYCSNCQACISVRVNGREFRPSKSQKRIFNKNKDLQVTAVPPQFTDEYYALYEKYINTRHRDGDMYPPTPEQFSAFLIEGGQKGCFYEFRDPDGKLLVLAVTDYLTQGLSAIYTFFDPDEDRRSLGSYAILWQLEEVKRMELEYLYLGYWIRECQKMSYKIAYNPIEMLLHGQWIVVD</sequence>
<evidence type="ECO:0000256" key="3">
    <source>
        <dbReference type="ARBA" id="ARBA00023315"/>
    </source>
</evidence>
<dbReference type="GO" id="GO:0004057">
    <property type="term" value="F:arginyl-tRNA--protein transferase activity"/>
    <property type="evidence" value="ECO:0007669"/>
    <property type="project" value="InterPro"/>
</dbReference>
<dbReference type="AlphaFoldDB" id="A0A1H9IQH7"/>
<keyword evidence="8" id="KW-1185">Reference proteome</keyword>
<comment type="similarity">
    <text evidence="4">Belongs to the R-transferase family. Bpt subfamily.</text>
</comment>
<comment type="subcellular location">
    <subcellularLocation>
        <location evidence="4">Cytoplasm</location>
    </subcellularLocation>
</comment>
<accession>A0A1H9IQH7</accession>
<dbReference type="InterPro" id="IPR007472">
    <property type="entry name" value="N-end_Aminoacyl_Trfase_C"/>
</dbReference>
<dbReference type="PANTHER" id="PTHR21367:SF1">
    <property type="entry name" value="ARGINYL-TRNA--PROTEIN TRANSFERASE 1"/>
    <property type="match status" value="1"/>
</dbReference>
<evidence type="ECO:0000256" key="1">
    <source>
        <dbReference type="ARBA" id="ARBA00022490"/>
    </source>
</evidence>
<dbReference type="Proteomes" id="UP000198749">
    <property type="component" value="Unassembled WGS sequence"/>
</dbReference>
<dbReference type="EC" id="2.3.2.29" evidence="4"/>
<dbReference type="GO" id="GO:0008914">
    <property type="term" value="F:leucyl-tRNA--protein transferase activity"/>
    <property type="evidence" value="ECO:0007669"/>
    <property type="project" value="UniProtKB-UniRule"/>
</dbReference>
<dbReference type="PANTHER" id="PTHR21367">
    <property type="entry name" value="ARGININE-TRNA-PROTEIN TRANSFERASE 1"/>
    <property type="match status" value="1"/>
</dbReference>
<dbReference type="EMBL" id="FOGB01000007">
    <property type="protein sequence ID" value="SEQ76844.1"/>
    <property type="molecule type" value="Genomic_DNA"/>
</dbReference>
<dbReference type="InterPro" id="IPR017138">
    <property type="entry name" value="Asp_Glu_LeuTrfase"/>
</dbReference>
<comment type="function">
    <text evidence="4">Functions in the N-end rule pathway of protein degradation where it conjugates Leu from its aminoacyl-tRNA to the N-termini of proteins containing an N-terminal aspartate or glutamate.</text>
</comment>
<dbReference type="Pfam" id="PF04376">
    <property type="entry name" value="ATE_N"/>
    <property type="match status" value="1"/>
</dbReference>
<gene>
    <name evidence="4" type="primary">bpt</name>
    <name evidence="7" type="ORF">SAMN03080615_02705</name>
</gene>
<feature type="domain" description="N-end rule aminoacyl transferase C-terminal" evidence="6">
    <location>
        <begin position="105"/>
        <end position="227"/>
    </location>
</feature>
<proteinExistence type="inferred from homology"/>